<feature type="region of interest" description="Disordered" evidence="11">
    <location>
        <begin position="247"/>
        <end position="283"/>
    </location>
</feature>
<protein>
    <recommendedName>
        <fullName evidence="2">non-specific serine/threonine protein kinase</fullName>
        <ecNumber evidence="2">2.7.11.1</ecNumber>
    </recommendedName>
</protein>
<dbReference type="EC" id="2.7.11.1" evidence="2"/>
<dbReference type="GO" id="GO:0005524">
    <property type="term" value="F:ATP binding"/>
    <property type="evidence" value="ECO:0007669"/>
    <property type="project" value="UniProtKB-UniRule"/>
</dbReference>
<feature type="region of interest" description="Disordered" evidence="11">
    <location>
        <begin position="633"/>
        <end position="674"/>
    </location>
</feature>
<dbReference type="EMBL" id="FO082273">
    <property type="protein sequence ID" value="CCO17380.1"/>
    <property type="molecule type" value="Genomic_DNA"/>
</dbReference>
<feature type="region of interest" description="Disordered" evidence="11">
    <location>
        <begin position="470"/>
        <end position="504"/>
    </location>
</feature>
<dbReference type="GeneID" id="19015289"/>
<comment type="catalytic activity">
    <reaction evidence="8">
        <text>L-threonyl-[protein] + ATP = O-phospho-L-threonyl-[protein] + ADP + H(+)</text>
        <dbReference type="Rhea" id="RHEA:46608"/>
        <dbReference type="Rhea" id="RHEA-COMP:11060"/>
        <dbReference type="Rhea" id="RHEA-COMP:11605"/>
        <dbReference type="ChEBI" id="CHEBI:15378"/>
        <dbReference type="ChEBI" id="CHEBI:30013"/>
        <dbReference type="ChEBI" id="CHEBI:30616"/>
        <dbReference type="ChEBI" id="CHEBI:61977"/>
        <dbReference type="ChEBI" id="CHEBI:456216"/>
        <dbReference type="EC" id="2.7.11.1"/>
    </reaction>
</comment>
<dbReference type="PROSITE" id="PS50011">
    <property type="entry name" value="PROTEIN_KINASE_DOM"/>
    <property type="match status" value="1"/>
</dbReference>
<accession>K8EY32</accession>
<feature type="compositionally biased region" description="Low complexity" evidence="11">
    <location>
        <begin position="274"/>
        <end position="283"/>
    </location>
</feature>
<gene>
    <name evidence="13" type="ORF">Bathy06g03090</name>
</gene>
<keyword evidence="14" id="KW-1185">Reference proteome</keyword>
<dbReference type="RefSeq" id="XP_007512780.1">
    <property type="nucleotide sequence ID" value="XM_007512718.1"/>
</dbReference>
<dbReference type="PANTHER" id="PTHR48012">
    <property type="entry name" value="STERILE20-LIKE KINASE, ISOFORM B-RELATED"/>
    <property type="match status" value="1"/>
</dbReference>
<dbReference type="InterPro" id="IPR017441">
    <property type="entry name" value="Protein_kinase_ATP_BS"/>
</dbReference>
<feature type="region of interest" description="Disordered" evidence="11">
    <location>
        <begin position="1"/>
        <end position="36"/>
    </location>
</feature>
<dbReference type="InterPro" id="IPR050629">
    <property type="entry name" value="STE20/SPS1-PAK"/>
</dbReference>
<evidence type="ECO:0000259" key="12">
    <source>
        <dbReference type="PROSITE" id="PS50011"/>
    </source>
</evidence>
<evidence type="ECO:0000256" key="6">
    <source>
        <dbReference type="ARBA" id="ARBA00022777"/>
    </source>
</evidence>
<keyword evidence="3" id="KW-0723">Serine/threonine-protein kinase</keyword>
<proteinExistence type="inferred from homology"/>
<dbReference type="SMART" id="SM00220">
    <property type="entry name" value="S_TKc"/>
    <property type="match status" value="1"/>
</dbReference>
<dbReference type="AlphaFoldDB" id="K8EY32"/>
<evidence type="ECO:0000256" key="11">
    <source>
        <dbReference type="SAM" id="MobiDB-lite"/>
    </source>
</evidence>
<feature type="domain" description="Protein kinase" evidence="12">
    <location>
        <begin position="38"/>
        <end position="365"/>
    </location>
</feature>
<feature type="compositionally biased region" description="Basic and acidic residues" evidence="11">
    <location>
        <begin position="19"/>
        <end position="36"/>
    </location>
</feature>
<comment type="catalytic activity">
    <reaction evidence="9">
        <text>L-seryl-[protein] + ATP = O-phospho-L-seryl-[protein] + ADP + H(+)</text>
        <dbReference type="Rhea" id="RHEA:17989"/>
        <dbReference type="Rhea" id="RHEA-COMP:9863"/>
        <dbReference type="Rhea" id="RHEA-COMP:11604"/>
        <dbReference type="ChEBI" id="CHEBI:15378"/>
        <dbReference type="ChEBI" id="CHEBI:29999"/>
        <dbReference type="ChEBI" id="CHEBI:30616"/>
        <dbReference type="ChEBI" id="CHEBI:83421"/>
        <dbReference type="ChEBI" id="CHEBI:456216"/>
        <dbReference type="EC" id="2.7.11.1"/>
    </reaction>
</comment>
<dbReference type="GO" id="GO:0005737">
    <property type="term" value="C:cytoplasm"/>
    <property type="evidence" value="ECO:0007669"/>
    <property type="project" value="TreeGrafter"/>
</dbReference>
<dbReference type="GO" id="GO:0004674">
    <property type="term" value="F:protein serine/threonine kinase activity"/>
    <property type="evidence" value="ECO:0007669"/>
    <property type="project" value="UniProtKB-KW"/>
</dbReference>
<organism evidence="13 14">
    <name type="scientific">Bathycoccus prasinos</name>
    <dbReference type="NCBI Taxonomy" id="41875"/>
    <lineage>
        <taxon>Eukaryota</taxon>
        <taxon>Viridiplantae</taxon>
        <taxon>Chlorophyta</taxon>
        <taxon>Mamiellophyceae</taxon>
        <taxon>Mamiellales</taxon>
        <taxon>Bathycoccaceae</taxon>
        <taxon>Bathycoccus</taxon>
    </lineage>
</organism>
<dbReference type="PROSITE" id="PS00107">
    <property type="entry name" value="PROTEIN_KINASE_ATP"/>
    <property type="match status" value="1"/>
</dbReference>
<dbReference type="InterPro" id="IPR011009">
    <property type="entry name" value="Kinase-like_dom_sf"/>
</dbReference>
<keyword evidence="6" id="KW-0418">Kinase</keyword>
<feature type="compositionally biased region" description="Polar residues" evidence="11">
    <location>
        <begin position="429"/>
        <end position="454"/>
    </location>
</feature>
<evidence type="ECO:0000256" key="5">
    <source>
        <dbReference type="ARBA" id="ARBA00022741"/>
    </source>
</evidence>
<feature type="compositionally biased region" description="Acidic residues" evidence="11">
    <location>
        <begin position="1"/>
        <end position="18"/>
    </location>
</feature>
<dbReference type="Proteomes" id="UP000198341">
    <property type="component" value="Chromosome 6"/>
</dbReference>
<dbReference type="SUPFAM" id="SSF56112">
    <property type="entry name" value="Protein kinase-like (PK-like)"/>
    <property type="match status" value="1"/>
</dbReference>
<evidence type="ECO:0000313" key="14">
    <source>
        <dbReference type="Proteomes" id="UP000198341"/>
    </source>
</evidence>
<dbReference type="KEGG" id="bpg:Bathy06g03090"/>
<dbReference type="OrthoDB" id="248923at2759"/>
<dbReference type="Pfam" id="PF00069">
    <property type="entry name" value="Pkinase"/>
    <property type="match status" value="2"/>
</dbReference>
<keyword evidence="7 10" id="KW-0067">ATP-binding</keyword>
<evidence type="ECO:0000256" key="7">
    <source>
        <dbReference type="ARBA" id="ARBA00022840"/>
    </source>
</evidence>
<reference evidence="13 14" key="1">
    <citation type="submission" date="2011-10" db="EMBL/GenBank/DDBJ databases">
        <authorList>
            <person name="Genoscope - CEA"/>
        </authorList>
    </citation>
    <scope>NUCLEOTIDE SEQUENCE [LARGE SCALE GENOMIC DNA]</scope>
    <source>
        <strain evidence="13 14">RCC 1105</strain>
    </source>
</reference>
<dbReference type="PANTHER" id="PTHR48012:SF10">
    <property type="entry name" value="FI20177P1"/>
    <property type="match status" value="1"/>
</dbReference>
<evidence type="ECO:0000256" key="8">
    <source>
        <dbReference type="ARBA" id="ARBA00047899"/>
    </source>
</evidence>
<dbReference type="InterPro" id="IPR000719">
    <property type="entry name" value="Prot_kinase_dom"/>
</dbReference>
<dbReference type="Gene3D" id="1.10.510.10">
    <property type="entry name" value="Transferase(Phosphotransferase) domain 1"/>
    <property type="match status" value="1"/>
</dbReference>
<evidence type="ECO:0000256" key="1">
    <source>
        <dbReference type="ARBA" id="ARBA00008874"/>
    </source>
</evidence>
<feature type="region of interest" description="Disordered" evidence="11">
    <location>
        <begin position="425"/>
        <end position="454"/>
    </location>
</feature>
<evidence type="ECO:0000313" key="13">
    <source>
        <dbReference type="EMBL" id="CCO17380.1"/>
    </source>
</evidence>
<comment type="similarity">
    <text evidence="1">Belongs to the protein kinase superfamily. STE Ser/Thr protein kinase family. STE20 subfamily.</text>
</comment>
<evidence type="ECO:0000256" key="2">
    <source>
        <dbReference type="ARBA" id="ARBA00012513"/>
    </source>
</evidence>
<keyword evidence="5 10" id="KW-0547">Nucleotide-binding</keyword>
<feature type="binding site" evidence="10">
    <location>
        <position position="76"/>
    </location>
    <ligand>
        <name>ATP</name>
        <dbReference type="ChEBI" id="CHEBI:30616"/>
    </ligand>
</feature>
<dbReference type="STRING" id="41875.K8EY32"/>
<evidence type="ECO:0000256" key="4">
    <source>
        <dbReference type="ARBA" id="ARBA00022679"/>
    </source>
</evidence>
<dbReference type="eggNOG" id="KOG0576">
    <property type="taxonomic scope" value="Eukaryota"/>
</dbReference>
<evidence type="ECO:0000256" key="9">
    <source>
        <dbReference type="ARBA" id="ARBA00048679"/>
    </source>
</evidence>
<keyword evidence="4" id="KW-0808">Transferase</keyword>
<sequence length="674" mass="75646">MSDNQEDQDEEVFGEDDTDVRTSSRWEKKKEKREEEKYALSELIGIGSFGAVYKASMMRTEKDEKEDDDDEEVAIKILPFFDNNSNKKLTPIEDEENDDDALMKQQKDGMRRDIEKEIEVLHASKHENVTKYFKSFVTSNCSQVWIVMEFCGGGSVRDILNAFLVSKVVNKGFREDVVAYVCFGALSGLQYLHENGRIHRDIKCGNILLTRRGEVKLADFGVATQLQEGANERAKTFVGTPHWMAPEVISSEGNNGGGGEEKSDSGTDKRSKQFSRSSSSFGQGYDGKADVWALGISAIEMAEMHPPRHDVHPMRVIFQIAVDASPELNRRGEWSLAFHDFIAQALKRDPRGRASAQALKRHEFFKNAKIKAGGDWRLARRVLVEELIPLGVLHKKEKLEEKYGGLDPNVDAYMTLLMKGALGGGGQRRLSQYSNKEGSDYSSSDTLRKSNSGSDIRDYGTMIYRSNRSVGSVGRNAKEDKMSKTHAAPPLVLSSSLPHKHHHGENKTSAEILSAALNDPSILNKVNEDSSTGEASTSLLAQDQLKSGLPIEELQRMVLGRDEKEDVDRERLRLKAIKNFQKDALLRECLEFARTRKTADLGAHDVKDHALVASAARQFFKLFGLLDDNERYNNSENSDDLESEDETEDAKRLLDRASDIEKELHSNSHSPFDF</sequence>
<feature type="compositionally biased region" description="Acidic residues" evidence="11">
    <location>
        <begin position="637"/>
        <end position="648"/>
    </location>
</feature>
<evidence type="ECO:0000256" key="3">
    <source>
        <dbReference type="ARBA" id="ARBA00022527"/>
    </source>
</evidence>
<evidence type="ECO:0000256" key="10">
    <source>
        <dbReference type="PROSITE-ProRule" id="PRU10141"/>
    </source>
</evidence>
<feature type="compositionally biased region" description="Basic and acidic residues" evidence="11">
    <location>
        <begin position="259"/>
        <end position="271"/>
    </location>
</feature>
<feature type="compositionally biased region" description="Basic and acidic residues" evidence="11">
    <location>
        <begin position="649"/>
        <end position="666"/>
    </location>
</feature>
<name>K8EY32_9CHLO</name>